<dbReference type="RefSeq" id="WP_346823527.1">
    <property type="nucleotide sequence ID" value="NZ_JBDKWZ010000016.1"/>
</dbReference>
<dbReference type="InterPro" id="IPR001789">
    <property type="entry name" value="Sig_transdc_resp-reg_receiver"/>
</dbReference>
<dbReference type="PROSITE" id="PS50110">
    <property type="entry name" value="RESPONSE_REGULATORY"/>
    <property type="match status" value="1"/>
</dbReference>
<dbReference type="Gene3D" id="3.40.50.2300">
    <property type="match status" value="1"/>
</dbReference>
<dbReference type="GO" id="GO:0000160">
    <property type="term" value="P:phosphorelay signal transduction system"/>
    <property type="evidence" value="ECO:0007669"/>
    <property type="project" value="InterPro"/>
</dbReference>
<keyword evidence="1 2" id="KW-0597">Phosphoprotein</keyword>
<dbReference type="PANTHER" id="PTHR44591">
    <property type="entry name" value="STRESS RESPONSE REGULATOR PROTEIN 1"/>
    <property type="match status" value="1"/>
</dbReference>
<reference evidence="4 5" key="1">
    <citation type="submission" date="2024-04" db="EMBL/GenBank/DDBJ databases">
        <title>Novel genus in family Flammeovirgaceae.</title>
        <authorList>
            <person name="Nguyen T.H."/>
            <person name="Vuong T.Q."/>
            <person name="Le H."/>
            <person name="Kim S.-G."/>
        </authorList>
    </citation>
    <scope>NUCLEOTIDE SEQUENCE [LARGE SCALE GENOMIC DNA]</scope>
    <source>
        <strain evidence="4 5">JCM 23209</strain>
    </source>
</reference>
<evidence type="ECO:0000313" key="4">
    <source>
        <dbReference type="EMBL" id="MEN7550745.1"/>
    </source>
</evidence>
<evidence type="ECO:0000256" key="1">
    <source>
        <dbReference type="ARBA" id="ARBA00022553"/>
    </source>
</evidence>
<dbReference type="Pfam" id="PF00072">
    <property type="entry name" value="Response_reg"/>
    <property type="match status" value="1"/>
</dbReference>
<keyword evidence="5" id="KW-1185">Reference proteome</keyword>
<gene>
    <name evidence="4" type="ORF">AAG747_22685</name>
</gene>
<dbReference type="SUPFAM" id="SSF52172">
    <property type="entry name" value="CheY-like"/>
    <property type="match status" value="1"/>
</dbReference>
<dbReference type="PANTHER" id="PTHR44591:SF25">
    <property type="entry name" value="CHEMOTAXIS TWO-COMPONENT RESPONSE REGULATOR"/>
    <property type="match status" value="1"/>
</dbReference>
<dbReference type="AlphaFoldDB" id="A0AAW9SG11"/>
<evidence type="ECO:0000313" key="5">
    <source>
        <dbReference type="Proteomes" id="UP001403385"/>
    </source>
</evidence>
<evidence type="ECO:0000259" key="3">
    <source>
        <dbReference type="PROSITE" id="PS50110"/>
    </source>
</evidence>
<proteinExistence type="predicted"/>
<name>A0AAW9SG11_9BACT</name>
<protein>
    <submittedName>
        <fullName evidence="4">Response regulator</fullName>
    </submittedName>
</protein>
<dbReference type="InterPro" id="IPR050595">
    <property type="entry name" value="Bact_response_regulator"/>
</dbReference>
<dbReference type="EMBL" id="JBDKWZ010000016">
    <property type="protein sequence ID" value="MEN7550745.1"/>
    <property type="molecule type" value="Genomic_DNA"/>
</dbReference>
<dbReference type="Proteomes" id="UP001403385">
    <property type="component" value="Unassembled WGS sequence"/>
</dbReference>
<feature type="domain" description="Response regulatory" evidence="3">
    <location>
        <begin position="4"/>
        <end position="120"/>
    </location>
</feature>
<dbReference type="SMART" id="SM00448">
    <property type="entry name" value="REC"/>
    <property type="match status" value="1"/>
</dbReference>
<comment type="caution">
    <text evidence="4">The sequence shown here is derived from an EMBL/GenBank/DDBJ whole genome shotgun (WGS) entry which is preliminary data.</text>
</comment>
<sequence>MDKTILVVDDFENTRFIIKMTLEKKGYRVIEAEHGKEALTYLDGRKLNLIITDLNMPEMDGIEFTEAIRGNARYGRLPVLMLTTEISEKKKANARSAGITGWIKKPFDISSFLKAVEKVL</sequence>
<dbReference type="InterPro" id="IPR011006">
    <property type="entry name" value="CheY-like_superfamily"/>
</dbReference>
<feature type="modified residue" description="4-aspartylphosphate" evidence="2">
    <location>
        <position position="53"/>
    </location>
</feature>
<organism evidence="4 5">
    <name type="scientific">Rapidithrix thailandica</name>
    <dbReference type="NCBI Taxonomy" id="413964"/>
    <lineage>
        <taxon>Bacteria</taxon>
        <taxon>Pseudomonadati</taxon>
        <taxon>Bacteroidota</taxon>
        <taxon>Cytophagia</taxon>
        <taxon>Cytophagales</taxon>
        <taxon>Flammeovirgaceae</taxon>
        <taxon>Rapidithrix</taxon>
    </lineage>
</organism>
<evidence type="ECO:0000256" key="2">
    <source>
        <dbReference type="PROSITE-ProRule" id="PRU00169"/>
    </source>
</evidence>
<accession>A0AAW9SG11</accession>